<name>A0A8X9A3I5_SALSN</name>
<evidence type="ECO:0000259" key="2">
    <source>
        <dbReference type="SMART" id="SM00198"/>
    </source>
</evidence>
<dbReference type="SMART" id="SM00198">
    <property type="entry name" value="SCP"/>
    <property type="match status" value="1"/>
</dbReference>
<dbReference type="EMBL" id="PNBA02000004">
    <property type="protein sequence ID" value="KAG6427392.1"/>
    <property type="molecule type" value="Genomic_DNA"/>
</dbReference>
<dbReference type="InterPro" id="IPR014044">
    <property type="entry name" value="CAP_dom"/>
</dbReference>
<comment type="caution">
    <text evidence="3">The sequence shown here is derived from an EMBL/GenBank/DDBJ whole genome shotgun (WGS) entry which is preliminary data.</text>
</comment>
<organism evidence="3">
    <name type="scientific">Salvia splendens</name>
    <name type="common">Scarlet sage</name>
    <dbReference type="NCBI Taxonomy" id="180675"/>
    <lineage>
        <taxon>Eukaryota</taxon>
        <taxon>Viridiplantae</taxon>
        <taxon>Streptophyta</taxon>
        <taxon>Embryophyta</taxon>
        <taxon>Tracheophyta</taxon>
        <taxon>Spermatophyta</taxon>
        <taxon>Magnoliopsida</taxon>
        <taxon>eudicotyledons</taxon>
        <taxon>Gunneridae</taxon>
        <taxon>Pentapetalae</taxon>
        <taxon>asterids</taxon>
        <taxon>lamiids</taxon>
        <taxon>Lamiales</taxon>
        <taxon>Lamiaceae</taxon>
        <taxon>Nepetoideae</taxon>
        <taxon>Mentheae</taxon>
        <taxon>Salviinae</taxon>
        <taxon>Salvia</taxon>
        <taxon>Salvia subgen. Calosphace</taxon>
        <taxon>core Calosphace</taxon>
    </lineage>
</organism>
<dbReference type="AlphaFoldDB" id="A0A8X9A3I5"/>
<dbReference type="PANTHER" id="PTHR10334">
    <property type="entry name" value="CYSTEINE-RICH SECRETORY PROTEIN-RELATED"/>
    <property type="match status" value="1"/>
</dbReference>
<dbReference type="SUPFAM" id="SSF55797">
    <property type="entry name" value="PR-1-like"/>
    <property type="match status" value="1"/>
</dbReference>
<dbReference type="PRINTS" id="PR00837">
    <property type="entry name" value="V5TPXLIKE"/>
</dbReference>
<feature type="signal peptide" evidence="1">
    <location>
        <begin position="1"/>
        <end position="25"/>
    </location>
</feature>
<feature type="chain" id="PRO_5036494193" description="SCP domain-containing protein" evidence="1">
    <location>
        <begin position="26"/>
        <end position="206"/>
    </location>
</feature>
<dbReference type="Pfam" id="PF00188">
    <property type="entry name" value="CAP"/>
    <property type="match status" value="1"/>
</dbReference>
<feature type="domain" description="SCP" evidence="2">
    <location>
        <begin position="58"/>
        <end position="198"/>
    </location>
</feature>
<reference evidence="3" key="1">
    <citation type="submission" date="2018-01" db="EMBL/GenBank/DDBJ databases">
        <authorList>
            <person name="Mao J.F."/>
        </authorList>
    </citation>
    <scope>NUCLEOTIDE SEQUENCE</scope>
    <source>
        <strain evidence="3">Huo1</strain>
        <tissue evidence="3">Leaf</tissue>
    </source>
</reference>
<proteinExistence type="predicted"/>
<dbReference type="Proteomes" id="UP000298416">
    <property type="component" value="Unassembled WGS sequence"/>
</dbReference>
<sequence>MGRAMRSAMSVVILVAAVLAASAGAKVVHNTPKSELRRRTTHQKPAVMQAAYVPTMNLEQQDYLKAHNEFRELAGMPALAWDAKLAASAHEWAEKRRGDCDYRRHSNSPYGENIFYMKYREFSPKDVVQWWFSESKMYDSRQLRCRCAPEREGCECGHFLNVVWRDTKRVGCSGNVYCNDQGGVYIVCEYDPPALSAGNPFTLHNY</sequence>
<evidence type="ECO:0000313" key="4">
    <source>
        <dbReference type="Proteomes" id="UP000298416"/>
    </source>
</evidence>
<dbReference type="FunFam" id="3.40.33.10:FF:000004">
    <property type="entry name" value="CAP, cysteine-rich secretory protein, antigen 5"/>
    <property type="match status" value="1"/>
</dbReference>
<accession>A0A8X9A3I5</accession>
<evidence type="ECO:0000313" key="3">
    <source>
        <dbReference type="EMBL" id="KAG6427392.1"/>
    </source>
</evidence>
<keyword evidence="1" id="KW-0732">Signal</keyword>
<dbReference type="OrthoDB" id="337038at2759"/>
<reference evidence="3" key="2">
    <citation type="submission" date="2020-08" db="EMBL/GenBank/DDBJ databases">
        <title>Plant Genome Project.</title>
        <authorList>
            <person name="Zhang R.-G."/>
        </authorList>
    </citation>
    <scope>NUCLEOTIDE SEQUENCE</scope>
    <source>
        <strain evidence="3">Huo1</strain>
        <tissue evidence="3">Leaf</tissue>
    </source>
</reference>
<dbReference type="InterPro" id="IPR035940">
    <property type="entry name" value="CAP_sf"/>
</dbReference>
<dbReference type="InterPro" id="IPR001283">
    <property type="entry name" value="CRISP-related"/>
</dbReference>
<dbReference type="Gene3D" id="3.40.33.10">
    <property type="entry name" value="CAP"/>
    <property type="match status" value="1"/>
</dbReference>
<evidence type="ECO:0000256" key="1">
    <source>
        <dbReference type="SAM" id="SignalP"/>
    </source>
</evidence>
<keyword evidence="4" id="KW-1185">Reference proteome</keyword>
<gene>
    <name evidence="3" type="ORF">SASPL_111636</name>
</gene>
<protein>
    <recommendedName>
        <fullName evidence="2">SCP domain-containing protein</fullName>
    </recommendedName>
</protein>